<accession>A0A0C1H8Z3</accession>
<dbReference type="Gene3D" id="2.130.10.10">
    <property type="entry name" value="YVTN repeat-like/Quinoprotein amine dehydrogenase"/>
    <property type="match status" value="1"/>
</dbReference>
<dbReference type="InterPro" id="IPR036047">
    <property type="entry name" value="F-box-like_dom_sf"/>
</dbReference>
<evidence type="ECO:0000313" key="2">
    <source>
        <dbReference type="EMBL" id="KIC71353.1"/>
    </source>
</evidence>
<organism evidence="2 3">
    <name type="scientific">Candidatus Protochlamydia amoebophila</name>
    <dbReference type="NCBI Taxonomy" id="362787"/>
    <lineage>
        <taxon>Bacteria</taxon>
        <taxon>Pseudomonadati</taxon>
        <taxon>Chlamydiota</taxon>
        <taxon>Chlamydiia</taxon>
        <taxon>Parachlamydiales</taxon>
        <taxon>Parachlamydiaceae</taxon>
        <taxon>Candidatus Protochlamydia</taxon>
    </lineage>
</organism>
<protein>
    <recommendedName>
        <fullName evidence="1">F-box domain-containing protein</fullName>
    </recommendedName>
</protein>
<evidence type="ECO:0000259" key="1">
    <source>
        <dbReference type="PROSITE" id="PS50181"/>
    </source>
</evidence>
<dbReference type="GO" id="GO:0009740">
    <property type="term" value="P:gibberellic acid mediated signaling pathway"/>
    <property type="evidence" value="ECO:0007669"/>
    <property type="project" value="TreeGrafter"/>
</dbReference>
<comment type="caution">
    <text evidence="2">The sequence shown here is derived from an EMBL/GenBank/DDBJ whole genome shotgun (WGS) entry which is preliminary data.</text>
</comment>
<dbReference type="Proteomes" id="UP000031465">
    <property type="component" value="Unassembled WGS sequence"/>
</dbReference>
<dbReference type="Gene3D" id="1.20.1280.50">
    <property type="match status" value="1"/>
</dbReference>
<evidence type="ECO:0000313" key="3">
    <source>
        <dbReference type="Proteomes" id="UP000031465"/>
    </source>
</evidence>
<dbReference type="GO" id="GO:0005737">
    <property type="term" value="C:cytoplasm"/>
    <property type="evidence" value="ECO:0007669"/>
    <property type="project" value="TreeGrafter"/>
</dbReference>
<feature type="domain" description="F-box" evidence="1">
    <location>
        <begin position="6"/>
        <end position="53"/>
    </location>
</feature>
<gene>
    <name evidence="2" type="ORF">DB44_DU00020</name>
</gene>
<dbReference type="PANTHER" id="PTHR12874:SF23">
    <property type="entry name" value="F-BOX PROTEIN GID2"/>
    <property type="match status" value="1"/>
</dbReference>
<dbReference type="InterPro" id="IPR036322">
    <property type="entry name" value="WD40_repeat_dom_sf"/>
</dbReference>
<dbReference type="AlphaFoldDB" id="A0A0C1H8Z3"/>
<dbReference type="InterPro" id="IPR015943">
    <property type="entry name" value="WD40/YVTN_repeat-like_dom_sf"/>
</dbReference>
<dbReference type="GO" id="GO:0019005">
    <property type="term" value="C:SCF ubiquitin ligase complex"/>
    <property type="evidence" value="ECO:0007669"/>
    <property type="project" value="TreeGrafter"/>
</dbReference>
<name>A0A0C1H8Z3_9BACT</name>
<dbReference type="RefSeq" id="WP_039359387.1">
    <property type="nucleotide sequence ID" value="NZ_JSAN01000093.1"/>
</dbReference>
<dbReference type="PANTHER" id="PTHR12874">
    <property type="entry name" value="F-BOX ONLY PROTEIN 48-RELATED"/>
    <property type="match status" value="1"/>
</dbReference>
<dbReference type="InterPro" id="IPR001810">
    <property type="entry name" value="F-box_dom"/>
</dbReference>
<dbReference type="Pfam" id="PF12937">
    <property type="entry name" value="F-box-like"/>
    <property type="match status" value="1"/>
</dbReference>
<dbReference type="EMBL" id="JSAN01000093">
    <property type="protein sequence ID" value="KIC71353.1"/>
    <property type="molecule type" value="Genomic_DNA"/>
</dbReference>
<sequence length="469" mass="53600">MQISLKSPIEALPEETKVAIFNHLQSPKDLAMASLVSKAWQQLAEDPSLWKAQFCRQWKKLTFSTRPTLNSNWKKIYKKRHQILKEVRRNKATLCEDRCKHDTYQLPGFAASETVKLKVEKKAAFIQVTPGTAQVYSLEEKSCQLVFDNLKDENSRLIHYLEGHMIQVTQEGSLYRWPLKGPFPSQALSRVGNFEEAHVEQELLILVLPQRKQFAIFNIENGLKYYESPLFRSSIRSLDCRDNQILIQCEDGTLYFIKAIRKENASQNLEPILLDGLFLDPLSKELVQFDEKRVIILGKDAGKRLCTVWNVTSGEKIFEGSLERGSKFSRNSKAKCITASAYNGEKLAVGFDLGDVTFYEPTTGKRITTHSFGISPVQFLSFDRDQEHCWVATNPYYIIECLNIKDKPETVGAFCSIKQKKKLEDIEEEALECNLIGIYADERRLACCDKEGGLDVWDFAKASLPHSHP</sequence>
<dbReference type="GO" id="GO:0031146">
    <property type="term" value="P:SCF-dependent proteasomal ubiquitin-dependent protein catabolic process"/>
    <property type="evidence" value="ECO:0007669"/>
    <property type="project" value="TreeGrafter"/>
</dbReference>
<dbReference type="SUPFAM" id="SSF81383">
    <property type="entry name" value="F-box domain"/>
    <property type="match status" value="1"/>
</dbReference>
<proteinExistence type="predicted"/>
<dbReference type="PROSITE" id="PS50181">
    <property type="entry name" value="FBOX"/>
    <property type="match status" value="1"/>
</dbReference>
<reference evidence="2 3" key="1">
    <citation type="journal article" date="2014" name="Mol. Biol. Evol.">
        <title>Massive expansion of Ubiquitination-related gene families within the Chlamydiae.</title>
        <authorList>
            <person name="Domman D."/>
            <person name="Collingro A."/>
            <person name="Lagkouvardos I."/>
            <person name="Gehre L."/>
            <person name="Weinmaier T."/>
            <person name="Rattei T."/>
            <person name="Subtil A."/>
            <person name="Horn M."/>
        </authorList>
    </citation>
    <scope>NUCLEOTIDE SEQUENCE [LARGE SCALE GENOMIC DNA]</scope>
    <source>
        <strain evidence="2 3">EI2</strain>
    </source>
</reference>
<dbReference type="PATRIC" id="fig|362787.3.peg.1490"/>
<dbReference type="SUPFAM" id="SSF50978">
    <property type="entry name" value="WD40 repeat-like"/>
    <property type="match status" value="1"/>
</dbReference>